<dbReference type="Pfam" id="PF07157">
    <property type="entry name" value="DNA_circ_N"/>
    <property type="match status" value="1"/>
</dbReference>
<dbReference type="Proteomes" id="UP000184774">
    <property type="component" value="Unassembled WGS sequence"/>
</dbReference>
<sequence length="411" mass="45338">MTFEYDSAQWQERQEASFRGVHFYVLSTKGKSGRRALAHEYPKRDGGWTEDNGGVLNNEMIKAELVGPDAETEFTRLLAALNIAGPGELIHPYWGIQQVQVGEVDYDFDNNERHVARLSFTVYAVGENLFSNTPDTKSIVEEQASKAHDVNVNVFESLATSLDEETQQTLLDSIDITLSDLDDTINNLPGLPEELGDWFDRLEHVKSSAGRLLAYPGELGRDITNLIVDLKDLVTELPRSLSVYDQLENRWKGLKAELTVKADIYPRANVYTFTHTAVVIAKVQAVATAPVAGEVNGFTDSTQASLTASSLSTSLQEIAEEAIDSGNRTGWRLYRSLRSAVTSDLAQRIQQLPSVKKVTPNRAIPVALLAYQQTGDTENRDVIVTRNSLSRPSFITPHQSIEVVISGGSNG</sequence>
<name>A0A1N6M617_9VIBR</name>
<organism evidence="2 3">
    <name type="scientific">Vibrio spartinae</name>
    <dbReference type="NCBI Taxonomy" id="1918945"/>
    <lineage>
        <taxon>Bacteria</taxon>
        <taxon>Pseudomonadati</taxon>
        <taxon>Pseudomonadota</taxon>
        <taxon>Gammaproteobacteria</taxon>
        <taxon>Vibrionales</taxon>
        <taxon>Vibrionaceae</taxon>
        <taxon>Vibrio</taxon>
    </lineage>
</organism>
<evidence type="ECO:0000313" key="2">
    <source>
        <dbReference type="EMBL" id="SIO94786.1"/>
    </source>
</evidence>
<evidence type="ECO:0000259" key="1">
    <source>
        <dbReference type="Pfam" id="PF07157"/>
    </source>
</evidence>
<proteinExistence type="predicted"/>
<reference evidence="2 3" key="1">
    <citation type="submission" date="2016-12" db="EMBL/GenBank/DDBJ databases">
        <authorList>
            <person name="Song W.-J."/>
            <person name="Kurnit D.M."/>
        </authorList>
    </citation>
    <scope>NUCLEOTIDE SEQUENCE [LARGE SCALE GENOMIC DNA]</scope>
    <source>
        <strain evidence="2 3">CECT 9026</strain>
    </source>
</reference>
<protein>
    <recommendedName>
        <fullName evidence="1">DNA circulation N-terminal domain-containing protein</fullName>
    </recommendedName>
</protein>
<accession>A0A1N6M617</accession>
<dbReference type="OrthoDB" id="378644at2"/>
<dbReference type="InterPro" id="IPR009826">
    <property type="entry name" value="DNA_circ_N"/>
</dbReference>
<dbReference type="RefSeq" id="WP_074373310.1">
    <property type="nucleotide sequence ID" value="NZ_AP024907.1"/>
</dbReference>
<gene>
    <name evidence="2" type="ORF">VSP9026_02516</name>
</gene>
<dbReference type="EMBL" id="FSSB01000016">
    <property type="protein sequence ID" value="SIO94786.1"/>
    <property type="molecule type" value="Genomic_DNA"/>
</dbReference>
<evidence type="ECO:0000313" key="3">
    <source>
        <dbReference type="Proteomes" id="UP000184774"/>
    </source>
</evidence>
<dbReference type="AlphaFoldDB" id="A0A1N6M617"/>
<feature type="domain" description="DNA circulation N-terminal" evidence="1">
    <location>
        <begin position="13"/>
        <end position="99"/>
    </location>
</feature>